<dbReference type="EMBL" id="PEJP01000002">
    <property type="protein sequence ID" value="RYO72982.1"/>
    <property type="molecule type" value="Genomic_DNA"/>
</dbReference>
<evidence type="ECO:0000313" key="4">
    <source>
        <dbReference type="Proteomes" id="UP000293823"/>
    </source>
</evidence>
<evidence type="ECO:0000259" key="2">
    <source>
        <dbReference type="PROSITE" id="PS50181"/>
    </source>
</evidence>
<dbReference type="InterPro" id="IPR001810">
    <property type="entry name" value="F-box_dom"/>
</dbReference>
<dbReference type="InterPro" id="IPR036047">
    <property type="entry name" value="F-box-like_dom_sf"/>
</dbReference>
<comment type="caution">
    <text evidence="3">The sequence shown here is derived from an EMBL/GenBank/DDBJ whole genome shotgun (WGS) entry which is preliminary data.</text>
</comment>
<dbReference type="Proteomes" id="UP000293823">
    <property type="component" value="Unassembled WGS sequence"/>
</dbReference>
<keyword evidence="4" id="KW-1185">Reference proteome</keyword>
<protein>
    <recommendedName>
        <fullName evidence="2">F-box domain-containing protein</fullName>
    </recommendedName>
</protein>
<evidence type="ECO:0000313" key="3">
    <source>
        <dbReference type="EMBL" id="RYO72982.1"/>
    </source>
</evidence>
<accession>A0A4Q4SRI9</accession>
<sequence>MSMNQDPVSVYTSREPALNGPVADPLTVLPPEIVLRILDFTPVSALASLTVVSRAWHHFIDETHQEAIYSSPTKTSQSHTNSQSPRTARDFSFVEDYTSFSKFFENLTSWKDLCKRQTLLARNWTSSQPVTQESILQVTNNAVWRFKADFKRRLFISTSHAGGLNVTDMDTGDILWQLPSILDSNSEDAVRPYAHLEYQDGMAVFDREGDAVEVWQTDQEGTARGEFRRVAVLDHDCQTRGFQLSYWTLVVVAVEGQGFVYDMKQSPPKLTTHLKIEEDAVGHLDQNEDVVVYSMGARGYHVYDKKTGEALGTLQPSQCTETYHVEPLPPLDRPGSNGALAALSTGRPSRPIFPASNPRKTRLKPVQLNKGPLPIQNGRDTSEDEWGAGMLDRDSNLFVGFSRLGCIFLCSDFRKALEDGAKNLARYSQILQCDSDGSSFDLGGWLSVRNHRIMFEIMNRAYVVALDSQNRISLEEQAAGRASSYCYLNSSAPQLACPISFMTLYDDCIMSTYAVMNRPLKNEYIRANSRQTLGERRDGTTARNIRLFPTKTIRIISLAPNLDGEDRAMGGVEDPTSAGRVDPMNASQDPMLRLISMIQTADEEELPGWYNDVYDDDDDEWVDD</sequence>
<dbReference type="CDD" id="cd09917">
    <property type="entry name" value="F-box_SF"/>
    <property type="match status" value="1"/>
</dbReference>
<dbReference type="OrthoDB" id="550575at2759"/>
<feature type="domain" description="F-box" evidence="2">
    <location>
        <begin position="23"/>
        <end position="72"/>
    </location>
</feature>
<name>A0A4Q4SRI9_9PLEO</name>
<evidence type="ECO:0000256" key="1">
    <source>
        <dbReference type="SAM" id="MobiDB-lite"/>
    </source>
</evidence>
<dbReference type="SUPFAM" id="SSF50998">
    <property type="entry name" value="Quinoprotein alcohol dehydrogenase-like"/>
    <property type="match status" value="1"/>
</dbReference>
<gene>
    <name evidence="3" type="ORF">AA0113_g714</name>
</gene>
<feature type="region of interest" description="Disordered" evidence="1">
    <location>
        <begin position="566"/>
        <end position="585"/>
    </location>
</feature>
<dbReference type="InterPro" id="IPR011047">
    <property type="entry name" value="Quinoprotein_ADH-like_sf"/>
</dbReference>
<proteinExistence type="predicted"/>
<dbReference type="SUPFAM" id="SSF81383">
    <property type="entry name" value="F-box domain"/>
    <property type="match status" value="1"/>
</dbReference>
<dbReference type="Gene3D" id="1.20.1280.50">
    <property type="match status" value="1"/>
</dbReference>
<dbReference type="PROSITE" id="PS50181">
    <property type="entry name" value="FBOX"/>
    <property type="match status" value="1"/>
</dbReference>
<dbReference type="Pfam" id="PF12937">
    <property type="entry name" value="F-box-like"/>
    <property type="match status" value="1"/>
</dbReference>
<dbReference type="AlphaFoldDB" id="A0A4Q4SRI9"/>
<organism evidence="3 4">
    <name type="scientific">Alternaria arborescens</name>
    <dbReference type="NCBI Taxonomy" id="156630"/>
    <lineage>
        <taxon>Eukaryota</taxon>
        <taxon>Fungi</taxon>
        <taxon>Dikarya</taxon>
        <taxon>Ascomycota</taxon>
        <taxon>Pezizomycotina</taxon>
        <taxon>Dothideomycetes</taxon>
        <taxon>Pleosporomycetidae</taxon>
        <taxon>Pleosporales</taxon>
        <taxon>Pleosporineae</taxon>
        <taxon>Pleosporaceae</taxon>
        <taxon>Alternaria</taxon>
        <taxon>Alternaria sect. Alternaria</taxon>
    </lineage>
</organism>
<reference evidence="4" key="1">
    <citation type="journal article" date="2019" name="bioRxiv">
        <title>Genomics, evolutionary history and diagnostics of the Alternaria alternata species group including apple and Asian pear pathotypes.</title>
        <authorList>
            <person name="Armitage A.D."/>
            <person name="Cockerton H.M."/>
            <person name="Sreenivasaprasad S."/>
            <person name="Woodhall J.W."/>
            <person name="Lane C.R."/>
            <person name="Harrison R.J."/>
            <person name="Clarkson J.P."/>
        </authorList>
    </citation>
    <scope>NUCLEOTIDE SEQUENCE [LARGE SCALE GENOMIC DNA]</scope>
    <source>
        <strain evidence="4">RGR 97.0016</strain>
    </source>
</reference>